<keyword evidence="3" id="KW-1185">Reference proteome</keyword>
<dbReference type="Proteomes" id="UP000606786">
    <property type="component" value="Unassembled WGS sequence"/>
</dbReference>
<protein>
    <submittedName>
        <fullName evidence="2">(Mediterranean fruit fly) hypothetical protein</fullName>
    </submittedName>
</protein>
<gene>
    <name evidence="2" type="ORF">CCAP1982_LOCUS9935</name>
</gene>
<dbReference type="EMBL" id="CAJHJT010000023">
    <property type="protein sequence ID" value="CAD7001438.1"/>
    <property type="molecule type" value="Genomic_DNA"/>
</dbReference>
<evidence type="ECO:0000313" key="2">
    <source>
        <dbReference type="EMBL" id="CAD7001438.1"/>
    </source>
</evidence>
<dbReference type="GO" id="GO:0003676">
    <property type="term" value="F:nucleic acid binding"/>
    <property type="evidence" value="ECO:0007669"/>
    <property type="project" value="InterPro"/>
</dbReference>
<sequence>MCTQIYKRLQITHTKAAYHSTTNGQVERTHNTIIELAKVLAHQHSSAPDEQIFEAVRQYNKSIHSVTNEKPEDVFFNQRGYPDIKERLQQNQDRVLLYHNRNSKHLNYKEGEVIYSKTHRRNKNVK</sequence>
<evidence type="ECO:0000259" key="1">
    <source>
        <dbReference type="PROSITE" id="PS50994"/>
    </source>
</evidence>
<organism evidence="2 3">
    <name type="scientific">Ceratitis capitata</name>
    <name type="common">Mediterranean fruit fly</name>
    <name type="synonym">Tephritis capitata</name>
    <dbReference type="NCBI Taxonomy" id="7213"/>
    <lineage>
        <taxon>Eukaryota</taxon>
        <taxon>Metazoa</taxon>
        <taxon>Ecdysozoa</taxon>
        <taxon>Arthropoda</taxon>
        <taxon>Hexapoda</taxon>
        <taxon>Insecta</taxon>
        <taxon>Pterygota</taxon>
        <taxon>Neoptera</taxon>
        <taxon>Endopterygota</taxon>
        <taxon>Diptera</taxon>
        <taxon>Brachycera</taxon>
        <taxon>Muscomorpha</taxon>
        <taxon>Tephritoidea</taxon>
        <taxon>Tephritidae</taxon>
        <taxon>Ceratitis</taxon>
        <taxon>Ceratitis</taxon>
    </lineage>
</organism>
<dbReference type="GO" id="GO:0015074">
    <property type="term" value="P:DNA integration"/>
    <property type="evidence" value="ECO:0007669"/>
    <property type="project" value="InterPro"/>
</dbReference>
<dbReference type="InterPro" id="IPR036397">
    <property type="entry name" value="RNaseH_sf"/>
</dbReference>
<comment type="caution">
    <text evidence="2">The sequence shown here is derived from an EMBL/GenBank/DDBJ whole genome shotgun (WGS) entry which is preliminary data.</text>
</comment>
<dbReference type="InterPro" id="IPR012337">
    <property type="entry name" value="RNaseH-like_sf"/>
</dbReference>
<reference evidence="2" key="1">
    <citation type="submission" date="2020-11" db="EMBL/GenBank/DDBJ databases">
        <authorList>
            <person name="Whitehead M."/>
        </authorList>
    </citation>
    <scope>NUCLEOTIDE SEQUENCE</scope>
    <source>
        <strain evidence="2">EGII</strain>
    </source>
</reference>
<dbReference type="SUPFAM" id="SSF53098">
    <property type="entry name" value="Ribonuclease H-like"/>
    <property type="match status" value="1"/>
</dbReference>
<evidence type="ECO:0000313" key="3">
    <source>
        <dbReference type="Proteomes" id="UP000606786"/>
    </source>
</evidence>
<name>A0A811USZ8_CERCA</name>
<proteinExistence type="predicted"/>
<dbReference type="PROSITE" id="PS50994">
    <property type="entry name" value="INTEGRASE"/>
    <property type="match status" value="1"/>
</dbReference>
<dbReference type="AlphaFoldDB" id="A0A811USZ8"/>
<dbReference type="InterPro" id="IPR001584">
    <property type="entry name" value="Integrase_cat-core"/>
</dbReference>
<accession>A0A811USZ8</accession>
<dbReference type="Gene3D" id="3.30.420.10">
    <property type="entry name" value="Ribonuclease H-like superfamily/Ribonuclease H"/>
    <property type="match status" value="1"/>
</dbReference>
<feature type="domain" description="Integrase catalytic" evidence="1">
    <location>
        <begin position="1"/>
        <end position="79"/>
    </location>
</feature>